<keyword evidence="2" id="KW-1185">Reference proteome</keyword>
<dbReference type="GeneID" id="64872036"/>
<evidence type="ECO:0000313" key="1">
    <source>
        <dbReference type="EMBL" id="ASZ75508.1"/>
    </source>
</evidence>
<sequence>MEFVFGGMRFQCLHLPTQNRVQLWLRHHTQQWEFGHAKPVPEGMDPATVANIMRQFIVGEIDHAEYNRILPG</sequence>
<name>A0A249XU61_9CAUD</name>
<dbReference type="EMBL" id="MF472895">
    <property type="protein sequence ID" value="ASZ75508.1"/>
    <property type="molecule type" value="Genomic_DNA"/>
</dbReference>
<gene>
    <name evidence="1" type="primary">72</name>
    <name evidence="1" type="ORF">PBI_KIMONA_72</name>
</gene>
<proteinExistence type="predicted"/>
<dbReference type="Proteomes" id="UP000222598">
    <property type="component" value="Segment"/>
</dbReference>
<accession>A0A249XU61</accession>
<reference evidence="2" key="1">
    <citation type="submission" date="2017-07" db="EMBL/GenBank/DDBJ databases">
        <authorList>
            <person name="Sun Z.S."/>
            <person name="Albrecht U."/>
            <person name="Echele G."/>
            <person name="Lee C.C."/>
        </authorList>
    </citation>
    <scope>NUCLEOTIDE SEQUENCE [LARGE SCALE GENOMIC DNA]</scope>
</reference>
<organism evidence="1 2">
    <name type="scientific">Mycobacterium phage Kimona</name>
    <dbReference type="NCBI Taxonomy" id="2024295"/>
    <lineage>
        <taxon>Viruses</taxon>
        <taxon>Duplodnaviria</taxon>
        <taxon>Heunggongvirae</taxon>
        <taxon>Uroviricota</taxon>
        <taxon>Caudoviricetes</taxon>
        <taxon>Kimonavirus</taxon>
        <taxon>Kimonavirus kimona</taxon>
    </lineage>
</organism>
<dbReference type="KEGG" id="vg:64872036"/>
<evidence type="ECO:0000313" key="2">
    <source>
        <dbReference type="Proteomes" id="UP000222598"/>
    </source>
</evidence>
<protein>
    <submittedName>
        <fullName evidence="1">Uncharacterized protein</fullName>
    </submittedName>
</protein>
<dbReference type="RefSeq" id="YP_010062371.1">
    <property type="nucleotide sequence ID" value="NC_054793.1"/>
</dbReference>